<feature type="transmembrane region" description="Helical" evidence="5">
    <location>
        <begin position="148"/>
        <end position="168"/>
    </location>
</feature>
<feature type="transmembrane region" description="Helical" evidence="5">
    <location>
        <begin position="101"/>
        <end position="120"/>
    </location>
</feature>
<keyword evidence="4 5" id="KW-0472">Membrane</keyword>
<dbReference type="AlphaFoldDB" id="A0A1S3XTR8"/>
<dbReference type="KEGG" id="nta:107768707"/>
<protein>
    <submittedName>
        <fullName evidence="6">WAT1-related protein At3g28100-like</fullName>
    </submittedName>
</protein>
<feature type="transmembrane region" description="Helical" evidence="5">
    <location>
        <begin position="69"/>
        <end position="89"/>
    </location>
</feature>
<accession>A0A1S3XTR8</accession>
<name>A0A1S3XTR8_TOBAC</name>
<evidence type="ECO:0000256" key="3">
    <source>
        <dbReference type="ARBA" id="ARBA00022989"/>
    </source>
</evidence>
<dbReference type="OrthoDB" id="1746609at2759"/>
<dbReference type="PaxDb" id="4097-A0A1S3XTR8"/>
<sequence length="249" mass="27539">MSYEFALIRYNYKALNVANTLPEEEIADYNRGEGKKGDGELDSLSCIESFSCSSQTLFYVGIQYSSPTLASAIVDLVPAFTFIVAVILGMERLVLRAKSSLAKSVGTIILITGAFVMTFYKGPAIFSHESVVHNRNIGQPLLSTQSNWIIGSSLLTTASFLVSLLYIVQAWIMKDYPQELMVTVIACGFVTILSFVVALIAEKDPNAWKIRPDLKLIQIAEKDSNDYFVICGDYFVICGCFNSRFKVGQ</sequence>
<dbReference type="InterPro" id="IPR037185">
    <property type="entry name" value="EmrE-like"/>
</dbReference>
<evidence type="ECO:0000256" key="4">
    <source>
        <dbReference type="ARBA" id="ARBA00023136"/>
    </source>
</evidence>
<organism evidence="6">
    <name type="scientific">Nicotiana tabacum</name>
    <name type="common">Common tobacco</name>
    <dbReference type="NCBI Taxonomy" id="4097"/>
    <lineage>
        <taxon>Eukaryota</taxon>
        <taxon>Viridiplantae</taxon>
        <taxon>Streptophyta</taxon>
        <taxon>Embryophyta</taxon>
        <taxon>Tracheophyta</taxon>
        <taxon>Spermatophyta</taxon>
        <taxon>Magnoliopsida</taxon>
        <taxon>eudicotyledons</taxon>
        <taxon>Gunneridae</taxon>
        <taxon>Pentapetalae</taxon>
        <taxon>asterids</taxon>
        <taxon>lamiids</taxon>
        <taxon>Solanales</taxon>
        <taxon>Solanaceae</taxon>
        <taxon>Nicotianoideae</taxon>
        <taxon>Nicotianeae</taxon>
        <taxon>Nicotiana</taxon>
    </lineage>
</organism>
<keyword evidence="3 5" id="KW-1133">Transmembrane helix</keyword>
<dbReference type="InterPro" id="IPR030184">
    <property type="entry name" value="WAT1-related"/>
</dbReference>
<feature type="transmembrane region" description="Helical" evidence="5">
    <location>
        <begin position="180"/>
        <end position="201"/>
    </location>
</feature>
<evidence type="ECO:0000313" key="6">
    <source>
        <dbReference type="RefSeq" id="XP_016443336.1"/>
    </source>
</evidence>
<proteinExistence type="predicted"/>
<gene>
    <name evidence="6" type="primary">LOC107768707</name>
</gene>
<evidence type="ECO:0000256" key="5">
    <source>
        <dbReference type="SAM" id="Phobius"/>
    </source>
</evidence>
<dbReference type="GO" id="GO:0005886">
    <property type="term" value="C:plasma membrane"/>
    <property type="evidence" value="ECO:0000318"/>
    <property type="project" value="GO_Central"/>
</dbReference>
<reference evidence="6" key="1">
    <citation type="submission" date="2025-08" db="UniProtKB">
        <authorList>
            <consortium name="RefSeq"/>
        </authorList>
    </citation>
    <scope>IDENTIFICATION</scope>
</reference>
<evidence type="ECO:0000256" key="2">
    <source>
        <dbReference type="ARBA" id="ARBA00022692"/>
    </source>
</evidence>
<keyword evidence="2 5" id="KW-0812">Transmembrane</keyword>
<evidence type="ECO:0000256" key="1">
    <source>
        <dbReference type="ARBA" id="ARBA00004141"/>
    </source>
</evidence>
<comment type="subcellular location">
    <subcellularLocation>
        <location evidence="1">Membrane</location>
        <topology evidence="1">Multi-pass membrane protein</topology>
    </subcellularLocation>
</comment>
<dbReference type="STRING" id="4097.A0A1S3XTR8"/>
<dbReference type="RefSeq" id="XP_016443336.1">
    <property type="nucleotide sequence ID" value="XM_016587850.1"/>
</dbReference>
<dbReference type="PANTHER" id="PTHR31218">
    <property type="entry name" value="WAT1-RELATED PROTEIN"/>
    <property type="match status" value="1"/>
</dbReference>
<dbReference type="SUPFAM" id="SSF103481">
    <property type="entry name" value="Multidrug resistance efflux transporter EmrE"/>
    <property type="match status" value="1"/>
</dbReference>
<dbReference type="GO" id="GO:0022857">
    <property type="term" value="F:transmembrane transporter activity"/>
    <property type="evidence" value="ECO:0007669"/>
    <property type="project" value="InterPro"/>
</dbReference>